<protein>
    <submittedName>
        <fullName evidence="3">Uncharacterized protein LOC116203865</fullName>
    </submittedName>
</protein>
<gene>
    <name evidence="3" type="primary">LOC116203865</name>
</gene>
<name>A0A6P8DJD7_PUNGR</name>
<evidence type="ECO:0000313" key="3">
    <source>
        <dbReference type="RefSeq" id="XP_031391683.1"/>
    </source>
</evidence>
<evidence type="ECO:0000313" key="2">
    <source>
        <dbReference type="Proteomes" id="UP000515151"/>
    </source>
</evidence>
<dbReference type="PANTHER" id="PTHR35751">
    <property type="match status" value="1"/>
</dbReference>
<feature type="compositionally biased region" description="Polar residues" evidence="1">
    <location>
        <begin position="76"/>
        <end position="85"/>
    </location>
</feature>
<feature type="region of interest" description="Disordered" evidence="1">
    <location>
        <begin position="1"/>
        <end position="130"/>
    </location>
</feature>
<keyword evidence="2" id="KW-1185">Reference proteome</keyword>
<accession>A0A6P8DJD7</accession>
<evidence type="ECO:0000256" key="1">
    <source>
        <dbReference type="SAM" id="MobiDB-lite"/>
    </source>
</evidence>
<feature type="compositionally biased region" description="Basic and acidic residues" evidence="1">
    <location>
        <begin position="1"/>
        <end position="10"/>
    </location>
</feature>
<organism evidence="2 3">
    <name type="scientific">Punica granatum</name>
    <name type="common">Pomegranate</name>
    <dbReference type="NCBI Taxonomy" id="22663"/>
    <lineage>
        <taxon>Eukaryota</taxon>
        <taxon>Viridiplantae</taxon>
        <taxon>Streptophyta</taxon>
        <taxon>Embryophyta</taxon>
        <taxon>Tracheophyta</taxon>
        <taxon>Spermatophyta</taxon>
        <taxon>Magnoliopsida</taxon>
        <taxon>eudicotyledons</taxon>
        <taxon>Gunneridae</taxon>
        <taxon>Pentapetalae</taxon>
        <taxon>rosids</taxon>
        <taxon>malvids</taxon>
        <taxon>Myrtales</taxon>
        <taxon>Lythraceae</taxon>
        <taxon>Punica</taxon>
    </lineage>
</organism>
<sequence length="144" mass="15237">MGLLRPETRTRLIGSAGILSPRPSRRTEPSSSSSVTKKIQPKISELAELKQEEEEKMGGGGELMRRIPRIRFPQRHPNTSASVSAGAQLEAASASGSLGNVSMPRSDVPASPSDMAVGGKATLQPKRTPVSDQEIEAVMLGGSF</sequence>
<reference evidence="3" key="2">
    <citation type="submission" date="2025-08" db="UniProtKB">
        <authorList>
            <consortium name="RefSeq"/>
        </authorList>
    </citation>
    <scope>IDENTIFICATION</scope>
    <source>
        <tissue evidence="3">Leaf</tissue>
    </source>
</reference>
<dbReference type="AlphaFoldDB" id="A0A6P8DJD7"/>
<dbReference type="OrthoDB" id="1863475at2759"/>
<reference evidence="2" key="1">
    <citation type="journal article" date="2020" name="Plant Biotechnol. J.">
        <title>The pomegranate (Punica granatum L.) draft genome dissects genetic divergence between soft- and hard-seeded cultivars.</title>
        <authorList>
            <person name="Luo X."/>
            <person name="Li H."/>
            <person name="Wu Z."/>
            <person name="Yao W."/>
            <person name="Zhao P."/>
            <person name="Cao D."/>
            <person name="Yu H."/>
            <person name="Li K."/>
            <person name="Poudel K."/>
            <person name="Zhao D."/>
            <person name="Zhang F."/>
            <person name="Xia X."/>
            <person name="Chen L."/>
            <person name="Wang Q."/>
            <person name="Jing D."/>
            <person name="Cao S."/>
        </authorList>
    </citation>
    <scope>NUCLEOTIDE SEQUENCE [LARGE SCALE GENOMIC DNA]</scope>
    <source>
        <strain evidence="2">cv. Tunisia</strain>
    </source>
</reference>
<dbReference type="GeneID" id="116203865"/>
<proteinExistence type="predicted"/>
<dbReference type="Proteomes" id="UP000515151">
    <property type="component" value="Chromosome 4"/>
</dbReference>
<dbReference type="PANTHER" id="PTHR35751:SF1">
    <property type="entry name" value="GENOME ASSEMBLY, CHROMOSOME: A02"/>
    <property type="match status" value="1"/>
</dbReference>
<dbReference type="RefSeq" id="XP_031391683.1">
    <property type="nucleotide sequence ID" value="XM_031535823.1"/>
</dbReference>